<evidence type="ECO:0000256" key="1">
    <source>
        <dbReference type="SAM" id="Phobius"/>
    </source>
</evidence>
<dbReference type="EMBL" id="JROC01000033">
    <property type="protein sequence ID" value="KGL66707.1"/>
    <property type="molecule type" value="Genomic_DNA"/>
</dbReference>
<dbReference type="AlphaFoldDB" id="A0A099YBB1"/>
<dbReference type="GO" id="GO:0022857">
    <property type="term" value="F:transmembrane transporter activity"/>
    <property type="evidence" value="ECO:0007669"/>
    <property type="project" value="InterPro"/>
</dbReference>
<comment type="caution">
    <text evidence="2">The sequence shown here is derived from an EMBL/GenBank/DDBJ whole genome shotgun (WGS) entry which is preliminary data.</text>
</comment>
<dbReference type="Pfam" id="PF12822">
    <property type="entry name" value="ECF_trnsprt"/>
    <property type="match status" value="1"/>
</dbReference>
<keyword evidence="1" id="KW-1133">Transmembrane helix</keyword>
<feature type="transmembrane region" description="Helical" evidence="1">
    <location>
        <begin position="91"/>
        <end position="111"/>
    </location>
</feature>
<dbReference type="RefSeq" id="WP_034540257.1">
    <property type="nucleotide sequence ID" value="NZ_JBJNQK010000001.1"/>
</dbReference>
<accession>A0A099YBB1</accession>
<reference evidence="2 3" key="1">
    <citation type="submission" date="2014-09" db="EMBL/GenBank/DDBJ databases">
        <title>Lactobacillus mucosae CRL573 Genome Sequencing.</title>
        <authorList>
            <person name="Bleckwedel J."/>
            <person name="Teran L.C."/>
            <person name="Bonacina J."/>
            <person name="Saavedra L."/>
            <person name="Mozzi F.B."/>
            <person name="Raya R.R."/>
        </authorList>
    </citation>
    <scope>NUCLEOTIDE SEQUENCE [LARGE SCALE GENOMIC DNA]</scope>
    <source>
        <strain evidence="2 3">CRL573</strain>
    </source>
</reference>
<protein>
    <submittedName>
        <fullName evidence="2">Membrane protein</fullName>
    </submittedName>
</protein>
<evidence type="ECO:0000313" key="2">
    <source>
        <dbReference type="EMBL" id="KGL66707.1"/>
    </source>
</evidence>
<gene>
    <name evidence="2" type="ORF">LX03_06405</name>
</gene>
<keyword evidence="1" id="KW-0472">Membrane</keyword>
<name>A0A099YBB1_LIMMU</name>
<dbReference type="Proteomes" id="UP000030001">
    <property type="component" value="Unassembled WGS sequence"/>
</dbReference>
<feature type="transmembrane region" description="Helical" evidence="1">
    <location>
        <begin position="164"/>
        <end position="191"/>
    </location>
</feature>
<organism evidence="2 3">
    <name type="scientific">Limosilactobacillus mucosae</name>
    <name type="common">Lactobacillus mucosae</name>
    <dbReference type="NCBI Taxonomy" id="97478"/>
    <lineage>
        <taxon>Bacteria</taxon>
        <taxon>Bacillati</taxon>
        <taxon>Bacillota</taxon>
        <taxon>Bacilli</taxon>
        <taxon>Lactobacillales</taxon>
        <taxon>Lactobacillaceae</taxon>
        <taxon>Limosilactobacillus</taxon>
    </lineage>
</organism>
<keyword evidence="1" id="KW-0812">Transmembrane</keyword>
<evidence type="ECO:0000313" key="3">
    <source>
        <dbReference type="Proteomes" id="UP000030001"/>
    </source>
</evidence>
<feature type="transmembrane region" description="Helical" evidence="1">
    <location>
        <begin position="123"/>
        <end position="144"/>
    </location>
</feature>
<proteinExistence type="predicted"/>
<dbReference type="InterPro" id="IPR024529">
    <property type="entry name" value="ECF_trnsprt_substrate-spec"/>
</dbReference>
<dbReference type="Gene3D" id="1.10.1760.20">
    <property type="match status" value="1"/>
</dbReference>
<sequence length="200" mass="21427">MTSASVRTKRLTAQTLLLAILILQDFIPALGNIPIGPLSLTTLQITVMIGAVVMGPNTGMLLGGTWGVITWLRAFFYPSSPLAPLIFTNPIIAIVPRLLVGLVAGYLFLWLRKVMKQRWALTIVGAAGAMTNTLLVLGGIYLFAHTPAVAKGYHTDVAHLGTVLGTVLATNGLAEMVLSMILVPAIAIPLLRYTHFNDQK</sequence>